<sequence length="26" mass="3052">MLMGMSMSTLQQNMHTSYLRMFGELL</sequence>
<evidence type="ECO:0000313" key="1">
    <source>
        <dbReference type="EMBL" id="AFK43308.1"/>
    </source>
</evidence>
<dbReference type="AlphaFoldDB" id="I3SSR6"/>
<name>I3SSR6_LOTJA</name>
<reference evidence="1" key="1">
    <citation type="submission" date="2012-05" db="EMBL/GenBank/DDBJ databases">
        <authorList>
            <person name="Krishnakumar V."/>
            <person name="Cheung F."/>
            <person name="Xiao Y."/>
            <person name="Chan A."/>
            <person name="Moskal W.A."/>
            <person name="Town C.D."/>
        </authorList>
    </citation>
    <scope>NUCLEOTIDE SEQUENCE</scope>
</reference>
<protein>
    <submittedName>
        <fullName evidence="1">Uncharacterized protein</fullName>
    </submittedName>
</protein>
<accession>I3SSR6</accession>
<dbReference type="EMBL" id="BT143514">
    <property type="protein sequence ID" value="AFK43308.1"/>
    <property type="molecule type" value="mRNA"/>
</dbReference>
<proteinExistence type="evidence at transcript level"/>
<organism evidence="1">
    <name type="scientific">Lotus japonicus</name>
    <name type="common">Lotus corniculatus var. japonicus</name>
    <dbReference type="NCBI Taxonomy" id="34305"/>
    <lineage>
        <taxon>Eukaryota</taxon>
        <taxon>Viridiplantae</taxon>
        <taxon>Streptophyta</taxon>
        <taxon>Embryophyta</taxon>
        <taxon>Tracheophyta</taxon>
        <taxon>Spermatophyta</taxon>
        <taxon>Magnoliopsida</taxon>
        <taxon>eudicotyledons</taxon>
        <taxon>Gunneridae</taxon>
        <taxon>Pentapetalae</taxon>
        <taxon>rosids</taxon>
        <taxon>fabids</taxon>
        <taxon>Fabales</taxon>
        <taxon>Fabaceae</taxon>
        <taxon>Papilionoideae</taxon>
        <taxon>50 kb inversion clade</taxon>
        <taxon>NPAAA clade</taxon>
        <taxon>Hologalegina</taxon>
        <taxon>robinioid clade</taxon>
        <taxon>Loteae</taxon>
        <taxon>Lotus</taxon>
    </lineage>
</organism>